<protein>
    <submittedName>
        <fullName evidence="2">Uncharacterized protein</fullName>
    </submittedName>
</protein>
<accession>A0ABR1PSS7</accession>
<proteinExistence type="predicted"/>
<sequence length="193" mass="21336">MSETQETDLRLPEEWEALEILDEKVIGEKSYYLISWKPTLVPETEVGTTLLQKWRDEMDNLVLPNRDSVLESHVVLKRCDQWLGTIIGEEVQSGGDGGAAPGVEAEVSNAEWTIVHGKEQGGDPQEVLSWSKPKATEREQHPGVDVFSDRADFGDSDAADSMKQSLDMSSLPPDSSVKRLAQACMAVPRVNTI</sequence>
<name>A0ABR1PSS7_9PEZI</name>
<dbReference type="GeneID" id="92083653"/>
<feature type="compositionally biased region" description="Basic and acidic residues" evidence="1">
    <location>
        <begin position="135"/>
        <end position="153"/>
    </location>
</feature>
<reference evidence="2 3" key="1">
    <citation type="submission" date="2023-01" db="EMBL/GenBank/DDBJ databases">
        <title>Analysis of 21 Apiospora genomes using comparative genomics revels a genus with tremendous synthesis potential of carbohydrate active enzymes and secondary metabolites.</title>
        <authorList>
            <person name="Sorensen T."/>
        </authorList>
    </citation>
    <scope>NUCLEOTIDE SEQUENCE [LARGE SCALE GENOMIC DNA]</scope>
    <source>
        <strain evidence="2 3">CBS 24483</strain>
    </source>
</reference>
<dbReference type="Proteomes" id="UP001391051">
    <property type="component" value="Unassembled WGS sequence"/>
</dbReference>
<organism evidence="2 3">
    <name type="scientific">Apiospora aurea</name>
    <dbReference type="NCBI Taxonomy" id="335848"/>
    <lineage>
        <taxon>Eukaryota</taxon>
        <taxon>Fungi</taxon>
        <taxon>Dikarya</taxon>
        <taxon>Ascomycota</taxon>
        <taxon>Pezizomycotina</taxon>
        <taxon>Sordariomycetes</taxon>
        <taxon>Xylariomycetidae</taxon>
        <taxon>Amphisphaeriales</taxon>
        <taxon>Apiosporaceae</taxon>
        <taxon>Apiospora</taxon>
    </lineage>
</organism>
<dbReference type="EMBL" id="JAQQWE010000010">
    <property type="protein sequence ID" value="KAK7937501.1"/>
    <property type="molecule type" value="Genomic_DNA"/>
</dbReference>
<evidence type="ECO:0000313" key="3">
    <source>
        <dbReference type="Proteomes" id="UP001391051"/>
    </source>
</evidence>
<gene>
    <name evidence="2" type="ORF">PG986_014369</name>
</gene>
<evidence type="ECO:0000313" key="2">
    <source>
        <dbReference type="EMBL" id="KAK7937501.1"/>
    </source>
</evidence>
<evidence type="ECO:0000256" key="1">
    <source>
        <dbReference type="SAM" id="MobiDB-lite"/>
    </source>
</evidence>
<feature type="region of interest" description="Disordered" evidence="1">
    <location>
        <begin position="135"/>
        <end position="174"/>
    </location>
</feature>
<dbReference type="RefSeq" id="XP_066692829.1">
    <property type="nucleotide sequence ID" value="XM_066850591.1"/>
</dbReference>
<keyword evidence="3" id="KW-1185">Reference proteome</keyword>
<comment type="caution">
    <text evidence="2">The sequence shown here is derived from an EMBL/GenBank/DDBJ whole genome shotgun (WGS) entry which is preliminary data.</text>
</comment>
<feature type="compositionally biased region" description="Low complexity" evidence="1">
    <location>
        <begin position="165"/>
        <end position="174"/>
    </location>
</feature>